<accession>A0A7D5I779</accession>
<protein>
    <recommendedName>
        <fullName evidence="2">DUF7490 domain-containing protein</fullName>
    </recommendedName>
</protein>
<feature type="domain" description="DUF7490" evidence="2">
    <location>
        <begin position="153"/>
        <end position="254"/>
    </location>
</feature>
<dbReference type="OrthoDB" id="50312at2157"/>
<reference evidence="3 4" key="1">
    <citation type="submission" date="2020-06" db="EMBL/GenBank/DDBJ databases">
        <title>Methanolobus halotolerans sp. nov., isolated from a saline lake Tus in Siberia.</title>
        <authorList>
            <person name="Shen Y."/>
            <person name="Chen S.-C."/>
            <person name="Lai M.-C."/>
            <person name="Huang H.-H."/>
            <person name="Chiu H.-H."/>
            <person name="Tang S.-L."/>
            <person name="Rogozin D.Y."/>
            <person name="Degermendzhy A.G."/>
        </authorList>
    </citation>
    <scope>NUCLEOTIDE SEQUENCE [LARGE SCALE GENOMIC DNA]</scope>
    <source>
        <strain evidence="3 4">DSM 21339</strain>
    </source>
</reference>
<dbReference type="InterPro" id="IPR016604">
    <property type="entry name" value="UCP012886"/>
</dbReference>
<dbReference type="EMBL" id="CP058215">
    <property type="protein sequence ID" value="QLC48862.1"/>
    <property type="molecule type" value="Genomic_DNA"/>
</dbReference>
<dbReference type="Proteomes" id="UP000509594">
    <property type="component" value="Chromosome"/>
</dbReference>
<dbReference type="AlphaFoldDB" id="A0A7D5I779"/>
<feature type="transmembrane region" description="Helical" evidence="1">
    <location>
        <begin position="299"/>
        <end position="319"/>
    </location>
</feature>
<sequence length="329" mass="36703">MEKRDRKKHFILILLLVVSFTVSAGCIKDFEEGSNYGITDIEMSADSVKSSYVDLNVTAYIENRGADSKGNTTLLFKAFRQQTGLLEVSEENEVGVIEEGDTVTVSQQIRLPREGSYTLRLDLYEDEQRKASSSITIRNLEAMQTDLQEIGLQISGMDFMVKNVTSGKVLIESDIYLKNEGSKSTENYRMLVKAREMDARLLADKEWTDTGTIEPEATAIRTVSLTVPDDYNYAVEVSIWDDDVIVMTGEDYVQLNPEKVISKEEEVQNKNIQTGDFIVEEGFEEPMATEETSESASEAAPGLGSLMTAGIILSALLVIRIKSRRGKDE</sequence>
<keyword evidence="4" id="KW-1185">Reference proteome</keyword>
<evidence type="ECO:0000313" key="3">
    <source>
        <dbReference type="EMBL" id="QLC48862.1"/>
    </source>
</evidence>
<evidence type="ECO:0000313" key="4">
    <source>
        <dbReference type="Proteomes" id="UP000509594"/>
    </source>
</evidence>
<evidence type="ECO:0000256" key="1">
    <source>
        <dbReference type="SAM" id="Phobius"/>
    </source>
</evidence>
<organism evidence="3 4">
    <name type="scientific">Methanolobus zinderi</name>
    <dbReference type="NCBI Taxonomy" id="536044"/>
    <lineage>
        <taxon>Archaea</taxon>
        <taxon>Methanobacteriati</taxon>
        <taxon>Methanobacteriota</taxon>
        <taxon>Stenosarchaea group</taxon>
        <taxon>Methanomicrobia</taxon>
        <taxon>Methanosarcinales</taxon>
        <taxon>Methanosarcinaceae</taxon>
        <taxon>Methanolobus</taxon>
    </lineage>
</organism>
<dbReference type="RefSeq" id="WP_176963925.1">
    <property type="nucleotide sequence ID" value="NZ_CP058215.1"/>
</dbReference>
<keyword evidence="1" id="KW-1133">Transmembrane helix</keyword>
<dbReference type="Pfam" id="PF24318">
    <property type="entry name" value="DUF7490"/>
    <property type="match status" value="2"/>
</dbReference>
<dbReference type="InterPro" id="IPR055913">
    <property type="entry name" value="DUF7490"/>
</dbReference>
<keyword evidence="1" id="KW-0472">Membrane</keyword>
<dbReference type="PIRSF" id="PIRSF012886">
    <property type="entry name" value="UCP012886"/>
    <property type="match status" value="1"/>
</dbReference>
<evidence type="ECO:0000259" key="2">
    <source>
        <dbReference type="Pfam" id="PF24318"/>
    </source>
</evidence>
<proteinExistence type="predicted"/>
<feature type="domain" description="DUF7490" evidence="2">
    <location>
        <begin position="37"/>
        <end position="141"/>
    </location>
</feature>
<dbReference type="GeneID" id="55820109"/>
<keyword evidence="1" id="KW-0812">Transmembrane</keyword>
<name>A0A7D5I779_9EURY</name>
<dbReference type="PROSITE" id="PS51257">
    <property type="entry name" value="PROKAR_LIPOPROTEIN"/>
    <property type="match status" value="1"/>
</dbReference>
<dbReference type="KEGG" id="mzi:HWN40_00500"/>
<gene>
    <name evidence="3" type="ORF">HWN40_00500</name>
</gene>